<dbReference type="InParanoid" id="A0A3Q3GCT5"/>
<dbReference type="AlphaFoldDB" id="A0A3Q3GCT5"/>
<name>A0A3Q3GCT5_9LABR</name>
<proteinExistence type="predicted"/>
<keyword evidence="1" id="KW-0812">Transmembrane</keyword>
<reference evidence="2" key="2">
    <citation type="submission" date="2025-09" db="UniProtKB">
        <authorList>
            <consortium name="Ensembl"/>
        </authorList>
    </citation>
    <scope>IDENTIFICATION</scope>
</reference>
<protein>
    <submittedName>
        <fullName evidence="2">Uncharacterized protein</fullName>
    </submittedName>
</protein>
<accession>A0A3Q3GCT5</accession>
<evidence type="ECO:0000256" key="1">
    <source>
        <dbReference type="SAM" id="Phobius"/>
    </source>
</evidence>
<keyword evidence="3" id="KW-1185">Reference proteome</keyword>
<evidence type="ECO:0000313" key="2">
    <source>
        <dbReference type="Ensembl" id="ENSLBEP00000031011.1"/>
    </source>
</evidence>
<evidence type="ECO:0000313" key="3">
    <source>
        <dbReference type="Proteomes" id="UP000261660"/>
    </source>
</evidence>
<dbReference type="Ensembl" id="ENSLBET00000032428.1">
    <property type="protein sequence ID" value="ENSLBEP00000031011.1"/>
    <property type="gene ID" value="ENSLBEG00000023428.1"/>
</dbReference>
<dbReference type="Proteomes" id="UP000261660">
    <property type="component" value="Unplaced"/>
</dbReference>
<feature type="transmembrane region" description="Helical" evidence="1">
    <location>
        <begin position="28"/>
        <end position="49"/>
    </location>
</feature>
<sequence>CSLQPSTVLKKSFLISVFSLLTSVSVRIIGVCAICVCSSSLITDFLLLCSITRPFYRQLLISESKRSCAWLLFGTYIKFNLKTAQTKAELNSTD</sequence>
<keyword evidence="1" id="KW-0472">Membrane</keyword>
<organism evidence="2 3">
    <name type="scientific">Labrus bergylta</name>
    <name type="common">ballan wrasse</name>
    <dbReference type="NCBI Taxonomy" id="56723"/>
    <lineage>
        <taxon>Eukaryota</taxon>
        <taxon>Metazoa</taxon>
        <taxon>Chordata</taxon>
        <taxon>Craniata</taxon>
        <taxon>Vertebrata</taxon>
        <taxon>Euteleostomi</taxon>
        <taxon>Actinopterygii</taxon>
        <taxon>Neopterygii</taxon>
        <taxon>Teleostei</taxon>
        <taxon>Neoteleostei</taxon>
        <taxon>Acanthomorphata</taxon>
        <taxon>Eupercaria</taxon>
        <taxon>Labriformes</taxon>
        <taxon>Labridae</taxon>
        <taxon>Labrus</taxon>
    </lineage>
</organism>
<reference evidence="2" key="1">
    <citation type="submission" date="2025-08" db="UniProtKB">
        <authorList>
            <consortium name="Ensembl"/>
        </authorList>
    </citation>
    <scope>IDENTIFICATION</scope>
</reference>
<keyword evidence="1" id="KW-1133">Transmembrane helix</keyword>